<reference evidence="4 5" key="1">
    <citation type="journal article" date="1998" name="Science">
        <title>Genome sequence of the nematode C. elegans: a platform for investigating biology.</title>
        <authorList>
            <consortium name="The C. elegans sequencing consortium"/>
            <person name="Sulson J.E."/>
            <person name="Waterston R."/>
        </authorList>
    </citation>
    <scope>NUCLEOTIDE SEQUENCE [LARGE SCALE GENOMIC DNA]</scope>
    <source>
        <strain evidence="4 5">Bristol N2</strain>
    </source>
</reference>
<evidence type="ECO:0000259" key="3">
    <source>
        <dbReference type="Pfam" id="PF01030"/>
    </source>
</evidence>
<feature type="signal peptide" evidence="2">
    <location>
        <begin position="1"/>
        <end position="17"/>
    </location>
</feature>
<keyword evidence="5" id="KW-1185">Reference proteome</keyword>
<dbReference type="Proteomes" id="UP000001940">
    <property type="component" value="Chromosome V"/>
</dbReference>
<dbReference type="HOGENOM" id="CLU_028064_0_1_1"/>
<dbReference type="CTD" id="188927"/>
<feature type="chain" id="PRO_5019863142" evidence="2">
    <location>
        <begin position="18"/>
        <end position="401"/>
    </location>
</feature>
<dbReference type="PaxDb" id="6239-T26E4.1"/>
<proteinExistence type="predicted"/>
<dbReference type="InterPro" id="IPR053079">
    <property type="entry name" value="SPS2_domain"/>
</dbReference>
<dbReference type="PANTHER" id="PTHR21662:SF59">
    <property type="entry name" value="RECEPTOR PROTEIN-TYROSINE KINASE"/>
    <property type="match status" value="1"/>
</dbReference>
<dbReference type="WormBase" id="T26E4.1">
    <property type="protein sequence ID" value="CE53075"/>
    <property type="gene ID" value="WBGene00012043"/>
    <property type="gene designation" value="irld-52"/>
</dbReference>
<evidence type="ECO:0000313" key="6">
    <source>
        <dbReference type="WormBase" id="T26E4.1"/>
    </source>
</evidence>
<evidence type="ECO:0000313" key="4">
    <source>
        <dbReference type="EMBL" id="CAB03430.3"/>
    </source>
</evidence>
<name>O45835_CAEEL</name>
<dbReference type="Gene3D" id="3.80.20.20">
    <property type="entry name" value="Receptor L-domain"/>
    <property type="match status" value="2"/>
</dbReference>
<feature type="transmembrane region" description="Helical" evidence="1">
    <location>
        <begin position="384"/>
        <end position="400"/>
    </location>
</feature>
<dbReference type="GeneID" id="188927"/>
<keyword evidence="4" id="KW-0675">Receptor</keyword>
<keyword evidence="1" id="KW-0812">Transmembrane</keyword>
<evidence type="ECO:0000256" key="2">
    <source>
        <dbReference type="SAM" id="SignalP"/>
    </source>
</evidence>
<feature type="domain" description="Receptor L-domain" evidence="3">
    <location>
        <begin position="248"/>
        <end position="353"/>
    </location>
</feature>
<dbReference type="PANTHER" id="PTHR21662">
    <property type="entry name" value="RECEPTOR PROTEIN-TYROSINE KINASE"/>
    <property type="match status" value="1"/>
</dbReference>
<evidence type="ECO:0000256" key="1">
    <source>
        <dbReference type="SAM" id="Phobius"/>
    </source>
</evidence>
<dbReference type="AGR" id="WB:WBGene00012043"/>
<keyword evidence="2" id="KW-0732">Signal</keyword>
<dbReference type="Pfam" id="PF01030">
    <property type="entry name" value="Recep_L_domain"/>
    <property type="match status" value="1"/>
</dbReference>
<evidence type="ECO:0000313" key="5">
    <source>
        <dbReference type="Proteomes" id="UP000001940"/>
    </source>
</evidence>
<dbReference type="InParanoid" id="O45835"/>
<organism evidence="4 5">
    <name type="scientific">Caenorhabditis elegans</name>
    <dbReference type="NCBI Taxonomy" id="6239"/>
    <lineage>
        <taxon>Eukaryota</taxon>
        <taxon>Metazoa</taxon>
        <taxon>Ecdysozoa</taxon>
        <taxon>Nematoda</taxon>
        <taxon>Chromadorea</taxon>
        <taxon>Rhabditida</taxon>
        <taxon>Rhabditina</taxon>
        <taxon>Rhabditomorpha</taxon>
        <taxon>Rhabditoidea</taxon>
        <taxon>Rhabditidae</taxon>
        <taxon>Peloderinae</taxon>
        <taxon>Caenorhabditis</taxon>
    </lineage>
</organism>
<dbReference type="FunCoup" id="O45835">
    <property type="interactions" value="12"/>
</dbReference>
<dbReference type="eggNOG" id="ENOG502RC8P">
    <property type="taxonomic scope" value="Eukaryota"/>
</dbReference>
<accession>O45835</accession>
<keyword evidence="1" id="KW-0472">Membrane</keyword>
<dbReference type="InterPro" id="IPR036941">
    <property type="entry name" value="Rcpt_L-dom_sf"/>
</dbReference>
<keyword evidence="1" id="KW-1133">Transmembrane helix</keyword>
<sequence>MKTKAFIFLCSISVIPCDLPNEIKEEEDTEIFLNKRCDPPCIFSEYYLTLETVDGFPKNCTTVCSDLRIDKKCDLTENQLAATFKNMKNLIGSLLIEETKYKSGTFLTGLETVECGSSDRVQKDINGFDKSFEKIPQFEWDINYEMLELGLTNLTRISCGFNKITTNVNLTRLNIPNLKSISYPSGNGKKMYVILDGVGYNFCITSGELLSFIKTSELQIDMSKVKYCEPPSTVETGKICNSTSITDGCTQIFGSLVIGPENEHLVHQLNTVEVIFGGLVVNNTNLTNIDFLESLKYIYHLDDKSAVIQIENNPNLSNFSFPSLVVAQTLANTKILFSNNNEIRTSDSTYCDRLKNMLNITDPRQIFFDGKYCDNLLAKSGKSLAFQLWIFGIMITIYYVY</sequence>
<dbReference type="AlphaFoldDB" id="O45835"/>
<dbReference type="InterPro" id="IPR000494">
    <property type="entry name" value="Rcpt_L-dom"/>
</dbReference>
<dbReference type="RefSeq" id="NP_506931.3">
    <property type="nucleotide sequence ID" value="NM_074530.5"/>
</dbReference>
<dbReference type="EMBL" id="BX284605">
    <property type="protein sequence ID" value="CAB03430.3"/>
    <property type="molecule type" value="Genomic_DNA"/>
</dbReference>
<dbReference type="UCSC" id="T26E4.1">
    <property type="organism name" value="c. elegans"/>
</dbReference>
<gene>
    <name evidence="4 6" type="primary">irld-52</name>
    <name evidence="4" type="ORF">CELE_T26E4.1</name>
    <name evidence="6" type="ORF">T26E4.1</name>
</gene>
<dbReference type="PhylomeDB" id="O45835"/>
<dbReference type="KEGG" id="cel:CELE_T26E4.1"/>
<dbReference type="SUPFAM" id="SSF52058">
    <property type="entry name" value="L domain-like"/>
    <property type="match status" value="2"/>
</dbReference>
<protein>
    <submittedName>
        <fullName evidence="4">Receptor L-domain domain-containing protein</fullName>
    </submittedName>
</protein>